<sequence length="214" mass="23612">MVTLPENSDEESERSSATSTRSSHYETGRGRSHALIESGCIREFAVHVLGAADETTDTESITDIEITQLTASDAEQTIEAVQQLEKYKQTAALLEKYGGCQPSPAQYTIAAHVNSGRSAWEIVAFEAYYPKIGKTYPIFGRAVNRETSPVAALIDPSPSPVDGTNAATVFEITTERVSSTKIRLDHRISERENTDDYWPSEEIGYQIAIDWFVS</sequence>
<evidence type="ECO:0000313" key="3">
    <source>
        <dbReference type="Proteomes" id="UP001596417"/>
    </source>
</evidence>
<dbReference type="RefSeq" id="WP_248908784.1">
    <property type="nucleotide sequence ID" value="NZ_CP109979.1"/>
</dbReference>
<keyword evidence="3" id="KW-1185">Reference proteome</keyword>
<dbReference type="EMBL" id="JBHTAX010000001">
    <property type="protein sequence ID" value="MFC7191225.1"/>
    <property type="molecule type" value="Genomic_DNA"/>
</dbReference>
<feature type="region of interest" description="Disordered" evidence="1">
    <location>
        <begin position="1"/>
        <end position="30"/>
    </location>
</feature>
<dbReference type="GeneID" id="76200942"/>
<gene>
    <name evidence="2" type="ORF">ACFQL7_16390</name>
</gene>
<protein>
    <submittedName>
        <fullName evidence="2">Uncharacterized protein</fullName>
    </submittedName>
</protein>
<proteinExistence type="predicted"/>
<dbReference type="Proteomes" id="UP001596417">
    <property type="component" value="Unassembled WGS sequence"/>
</dbReference>
<name>A0ABD5YPI8_9EURY</name>
<accession>A0ABD5YPI8</accession>
<evidence type="ECO:0000313" key="2">
    <source>
        <dbReference type="EMBL" id="MFC7191225.1"/>
    </source>
</evidence>
<comment type="caution">
    <text evidence="2">The sequence shown here is derived from an EMBL/GenBank/DDBJ whole genome shotgun (WGS) entry which is preliminary data.</text>
</comment>
<reference evidence="2 3" key="1">
    <citation type="journal article" date="2019" name="Int. J. Syst. Evol. Microbiol.">
        <title>The Global Catalogue of Microorganisms (GCM) 10K type strain sequencing project: providing services to taxonomists for standard genome sequencing and annotation.</title>
        <authorList>
            <consortium name="The Broad Institute Genomics Platform"/>
            <consortium name="The Broad Institute Genome Sequencing Center for Infectious Disease"/>
            <person name="Wu L."/>
            <person name="Ma J."/>
        </authorList>
    </citation>
    <scope>NUCLEOTIDE SEQUENCE [LARGE SCALE GENOMIC DNA]</scope>
    <source>
        <strain evidence="2 3">RDMS1</strain>
    </source>
</reference>
<organism evidence="2 3">
    <name type="scientific">Halocatena marina</name>
    <dbReference type="NCBI Taxonomy" id="2934937"/>
    <lineage>
        <taxon>Archaea</taxon>
        <taxon>Methanobacteriati</taxon>
        <taxon>Methanobacteriota</taxon>
        <taxon>Stenosarchaea group</taxon>
        <taxon>Halobacteria</taxon>
        <taxon>Halobacteriales</taxon>
        <taxon>Natronomonadaceae</taxon>
        <taxon>Halocatena</taxon>
    </lineage>
</organism>
<evidence type="ECO:0000256" key="1">
    <source>
        <dbReference type="SAM" id="MobiDB-lite"/>
    </source>
</evidence>
<dbReference type="AlphaFoldDB" id="A0ABD5YPI8"/>